<dbReference type="Gene3D" id="3.40.50.1820">
    <property type="entry name" value="alpha/beta hydrolase"/>
    <property type="match status" value="1"/>
</dbReference>
<keyword evidence="3" id="KW-1185">Reference proteome</keyword>
<keyword evidence="1" id="KW-0732">Signal</keyword>
<dbReference type="OrthoDB" id="443318at2759"/>
<evidence type="ECO:0000313" key="3">
    <source>
        <dbReference type="Proteomes" id="UP000604825"/>
    </source>
</evidence>
<dbReference type="EMBL" id="CAJGYO010000002">
    <property type="protein sequence ID" value="CAD6212242.1"/>
    <property type="molecule type" value="Genomic_DNA"/>
</dbReference>
<protein>
    <submittedName>
        <fullName evidence="2">Uncharacterized protein</fullName>
    </submittedName>
</protein>
<evidence type="ECO:0000256" key="1">
    <source>
        <dbReference type="SAM" id="SignalP"/>
    </source>
</evidence>
<organism evidence="2 3">
    <name type="scientific">Miscanthus lutarioriparius</name>
    <dbReference type="NCBI Taxonomy" id="422564"/>
    <lineage>
        <taxon>Eukaryota</taxon>
        <taxon>Viridiplantae</taxon>
        <taxon>Streptophyta</taxon>
        <taxon>Embryophyta</taxon>
        <taxon>Tracheophyta</taxon>
        <taxon>Spermatophyta</taxon>
        <taxon>Magnoliopsida</taxon>
        <taxon>Liliopsida</taxon>
        <taxon>Poales</taxon>
        <taxon>Poaceae</taxon>
        <taxon>PACMAD clade</taxon>
        <taxon>Panicoideae</taxon>
        <taxon>Andropogonodae</taxon>
        <taxon>Andropogoneae</taxon>
        <taxon>Saccharinae</taxon>
        <taxon>Miscanthus</taxon>
    </lineage>
</organism>
<dbReference type="AlphaFoldDB" id="A0A811MT13"/>
<sequence length="77" mass="8608">MGAYYRHRSPLQRHQLLLPAVLVLLVIVGAAAAKGAGRNVITHIKGFEGQLPFHLETGYAEVDEEHGARLFYYFIES</sequence>
<feature type="signal peptide" evidence="1">
    <location>
        <begin position="1"/>
        <end position="32"/>
    </location>
</feature>
<accession>A0A811MT13</accession>
<comment type="caution">
    <text evidence="2">The sequence shown here is derived from an EMBL/GenBank/DDBJ whole genome shotgun (WGS) entry which is preliminary data.</text>
</comment>
<proteinExistence type="predicted"/>
<dbReference type="Proteomes" id="UP000604825">
    <property type="component" value="Unassembled WGS sequence"/>
</dbReference>
<gene>
    <name evidence="2" type="ORF">NCGR_LOCUS8050</name>
</gene>
<reference evidence="2" key="1">
    <citation type="submission" date="2020-10" db="EMBL/GenBank/DDBJ databases">
        <authorList>
            <person name="Han B."/>
            <person name="Lu T."/>
            <person name="Zhao Q."/>
            <person name="Huang X."/>
            <person name="Zhao Y."/>
        </authorList>
    </citation>
    <scope>NUCLEOTIDE SEQUENCE</scope>
</reference>
<dbReference type="InterPro" id="IPR029058">
    <property type="entry name" value="AB_hydrolase_fold"/>
</dbReference>
<name>A0A811MT13_9POAL</name>
<feature type="chain" id="PRO_5032268222" evidence="1">
    <location>
        <begin position="33"/>
        <end position="77"/>
    </location>
</feature>
<evidence type="ECO:0000313" key="2">
    <source>
        <dbReference type="EMBL" id="CAD6212242.1"/>
    </source>
</evidence>